<gene>
    <name evidence="1" type="ORF">B0174_05275</name>
</gene>
<sequence>MIDIKNMTMIELASYVCSELEKENIDVVLSGGSCVEIYSRGDYTSYDLDLINRYNDTFFKIKKVMENLGFKEEGKYFTHLDTKYFIEFPSGPLGVGDSDVKKIEEIVTKYGVLKLLTATDCVKDRLAAFYHWDDNPSLTQAIWVANKNDVDIEDLKQWSIKEKSLDKFQEFLSRLN</sequence>
<evidence type="ECO:0000313" key="2">
    <source>
        <dbReference type="Proteomes" id="UP000251135"/>
    </source>
</evidence>
<organism evidence="1 2">
    <name type="scientific">Arcobacter caeni</name>
    <dbReference type="NCBI Taxonomy" id="1912877"/>
    <lineage>
        <taxon>Bacteria</taxon>
        <taxon>Pseudomonadati</taxon>
        <taxon>Campylobacterota</taxon>
        <taxon>Epsilonproteobacteria</taxon>
        <taxon>Campylobacterales</taxon>
        <taxon>Arcobacteraceae</taxon>
        <taxon>Arcobacter</taxon>
    </lineage>
</organism>
<reference evidence="1 2" key="1">
    <citation type="submission" date="2017-02" db="EMBL/GenBank/DDBJ databases">
        <title>Arcobacter caeni sp. nov, a new Arcobacter species isolated from reclaimed water.</title>
        <authorList>
            <person name="Figueras M.J."/>
            <person name="Perez-Cataluna A."/>
            <person name="Salas-Masso N."/>
        </authorList>
    </citation>
    <scope>NUCLEOTIDE SEQUENCE [LARGE SCALE GENOMIC DNA]</scope>
    <source>
        <strain evidence="1 2">RW17-10</strain>
    </source>
</reference>
<name>A0A363D1P9_9BACT</name>
<proteinExistence type="predicted"/>
<dbReference type="AlphaFoldDB" id="A0A363D1P9"/>
<keyword evidence="2" id="KW-1185">Reference proteome</keyword>
<evidence type="ECO:0000313" key="1">
    <source>
        <dbReference type="EMBL" id="PUE65212.1"/>
    </source>
</evidence>
<dbReference type="EMBL" id="MUXE01000005">
    <property type="protein sequence ID" value="PUE65212.1"/>
    <property type="molecule type" value="Genomic_DNA"/>
</dbReference>
<dbReference type="Proteomes" id="UP000251135">
    <property type="component" value="Unassembled WGS sequence"/>
</dbReference>
<dbReference type="OrthoDB" id="5405644at2"/>
<evidence type="ECO:0008006" key="3">
    <source>
        <dbReference type="Google" id="ProtNLM"/>
    </source>
</evidence>
<dbReference type="RefSeq" id="WP_108558614.1">
    <property type="nucleotide sequence ID" value="NZ_MUXE01000005.1"/>
</dbReference>
<accession>A0A363D1P9</accession>
<comment type="caution">
    <text evidence="1">The sequence shown here is derived from an EMBL/GenBank/DDBJ whole genome shotgun (WGS) entry which is preliminary data.</text>
</comment>
<protein>
    <recommendedName>
        <fullName evidence="3">Nucleotidyltransferase</fullName>
    </recommendedName>
</protein>